<feature type="transmembrane region" description="Helical" evidence="1">
    <location>
        <begin position="598"/>
        <end position="621"/>
    </location>
</feature>
<feature type="transmembrane region" description="Helical" evidence="1">
    <location>
        <begin position="254"/>
        <end position="278"/>
    </location>
</feature>
<feature type="transmembrane region" description="Helical" evidence="1">
    <location>
        <begin position="433"/>
        <end position="450"/>
    </location>
</feature>
<protein>
    <submittedName>
        <fullName evidence="2">Uncharacterized protein</fullName>
    </submittedName>
</protein>
<feature type="transmembrane region" description="Helical" evidence="1">
    <location>
        <begin position="150"/>
        <end position="170"/>
    </location>
</feature>
<accession>D5U6R1</accession>
<feature type="transmembrane region" description="Helical" evidence="1">
    <location>
        <begin position="176"/>
        <end position="197"/>
    </location>
</feature>
<dbReference type="EMBL" id="CP001959">
    <property type="protein sequence ID" value="ADG70627.1"/>
    <property type="molecule type" value="Genomic_DNA"/>
</dbReference>
<dbReference type="KEGG" id="brm:Bmur_0524"/>
<dbReference type="STRING" id="526224.Bmur_0524"/>
<reference evidence="2 3" key="1">
    <citation type="journal article" date="2010" name="Stand. Genomic Sci.">
        <title>Complete genome sequence of Brachyspira murdochii type strain (56-150).</title>
        <authorList>
            <person name="Pati A."/>
            <person name="Sikorski J."/>
            <person name="Gronow S."/>
            <person name="Munk C."/>
            <person name="Lapidus A."/>
            <person name="Copeland A."/>
            <person name="Glavina Del Tio T."/>
            <person name="Nolan M."/>
            <person name="Lucas S."/>
            <person name="Chen F."/>
            <person name="Tice H."/>
            <person name="Cheng J.F."/>
            <person name="Han C."/>
            <person name="Detter J.C."/>
            <person name="Bruce D."/>
            <person name="Tapia R."/>
            <person name="Goodwin L."/>
            <person name="Pitluck S."/>
            <person name="Liolios K."/>
            <person name="Ivanova N."/>
            <person name="Mavromatis K."/>
            <person name="Mikhailova N."/>
            <person name="Chen A."/>
            <person name="Palaniappan K."/>
            <person name="Land M."/>
            <person name="Hauser L."/>
            <person name="Chang Y.J."/>
            <person name="Jeffries C.D."/>
            <person name="Spring S."/>
            <person name="Rohde M."/>
            <person name="Goker M."/>
            <person name="Bristow J."/>
            <person name="Eisen J.A."/>
            <person name="Markowitz V."/>
            <person name="Hugenholtz P."/>
            <person name="Kyrpides N.C."/>
            <person name="Klenk H.P."/>
        </authorList>
    </citation>
    <scope>NUCLEOTIDE SEQUENCE [LARGE SCALE GENOMIC DNA]</scope>
    <source>
        <strain evidence="3">ATCC 51284 / DSM 12563 / 56-150</strain>
    </source>
</reference>
<dbReference type="RefSeq" id="WP_013113053.1">
    <property type="nucleotide sequence ID" value="NC_014150.1"/>
</dbReference>
<gene>
    <name evidence="2" type="ordered locus">Bmur_0524</name>
</gene>
<evidence type="ECO:0000256" key="1">
    <source>
        <dbReference type="SAM" id="Phobius"/>
    </source>
</evidence>
<dbReference type="eggNOG" id="ENOG5033H76">
    <property type="taxonomic scope" value="Bacteria"/>
</dbReference>
<feature type="transmembrane region" description="Helical" evidence="1">
    <location>
        <begin position="122"/>
        <end position="143"/>
    </location>
</feature>
<evidence type="ECO:0000313" key="2">
    <source>
        <dbReference type="EMBL" id="ADG70627.1"/>
    </source>
</evidence>
<keyword evidence="1" id="KW-1133">Transmembrane helix</keyword>
<keyword evidence="1" id="KW-0472">Membrane</keyword>
<name>D5U6R1_BRAM5</name>
<feature type="transmembrane region" description="Helical" evidence="1">
    <location>
        <begin position="209"/>
        <end position="242"/>
    </location>
</feature>
<dbReference type="AlphaFoldDB" id="D5U6R1"/>
<proteinExistence type="predicted"/>
<feature type="transmembrane region" description="Helical" evidence="1">
    <location>
        <begin position="299"/>
        <end position="322"/>
    </location>
</feature>
<keyword evidence="1" id="KW-0812">Transmembrane</keyword>
<sequence>MIILFYLITILFIVSFVYIIKSDKDIFNIALNSKKEKFILILFCLASSISQIILLNSNYPYIGHDYSQIEARAMSMFLYYQNNGLDIEWASPLFGGGLLSYANPNWHQYSPLYFLTLIMPFWYSYNVLTFLFSIIGFISVYILLKKDFNFNFISSLTGAVFFSCTGYYIYHLKVGHWTFIYHPLTAFIVFIFFSNTISKLKFSFIIRVFSGAFVFSAMIFGGAIHTIFFYTCFVLLGAAVIFFKLDFDFVKKCIAVILSVLLSFVLSLSRLIPIFILASKIDRGRLMVDNVPFYKVFEVIYYNLILSVVGFIEKLFSLNLFFNIQYRGIWERDISLPFMMLPIIIAIIIINRKDIKEYIINLSKFDKLKIILFIIWFYLVFDIHYDNGIINSLFPFLKKMNLRLRICSVLILPFSIFLSYLLNKYKLFDKRKFAAVMLLLNIYTIFFFVYKHADNFYYGEPFRNVDLKIGMEVWNKINDLGSNNNYKITEISEEGEGKILEQFLSNDYNLHSSRFPYEPIYGYGLETFESKEEGSIYKTNNNYYNFTHPNSLIFFDDNYKQFTGFSLEQKDDLEKFASFKKVDWKLPKIFYTANDVSFYSYIAVSVLLAVIIVINFIYYLIHRKKN</sequence>
<dbReference type="HOGENOM" id="CLU_018858_0_0_12"/>
<feature type="transmembrane region" description="Helical" evidence="1">
    <location>
        <begin position="334"/>
        <end position="350"/>
    </location>
</feature>
<organism evidence="2 3">
    <name type="scientific">Brachyspira murdochii (strain ATCC 51284 / DSM 12563 / 56-150)</name>
    <name type="common">Serpulina murdochii</name>
    <dbReference type="NCBI Taxonomy" id="526224"/>
    <lineage>
        <taxon>Bacteria</taxon>
        <taxon>Pseudomonadati</taxon>
        <taxon>Spirochaetota</taxon>
        <taxon>Spirochaetia</taxon>
        <taxon>Brachyspirales</taxon>
        <taxon>Brachyspiraceae</taxon>
        <taxon>Brachyspira</taxon>
    </lineage>
</organism>
<feature type="transmembrane region" description="Helical" evidence="1">
    <location>
        <begin position="402"/>
        <end position="421"/>
    </location>
</feature>
<feature type="transmembrane region" description="Helical" evidence="1">
    <location>
        <begin position="370"/>
        <end position="390"/>
    </location>
</feature>
<evidence type="ECO:0000313" key="3">
    <source>
        <dbReference type="Proteomes" id="UP000001915"/>
    </source>
</evidence>
<dbReference type="OrthoDB" id="309084at2"/>
<dbReference type="Proteomes" id="UP000001915">
    <property type="component" value="Chromosome"/>
</dbReference>
<feature type="transmembrane region" description="Helical" evidence="1">
    <location>
        <begin position="38"/>
        <end position="62"/>
    </location>
</feature>